<evidence type="ECO:0000313" key="3">
    <source>
        <dbReference type="Proteomes" id="UP000235347"/>
    </source>
</evidence>
<organism evidence="2 3">
    <name type="scientific">Trinickia soli</name>
    <dbReference type="NCBI Taxonomy" id="380675"/>
    <lineage>
        <taxon>Bacteria</taxon>
        <taxon>Pseudomonadati</taxon>
        <taxon>Pseudomonadota</taxon>
        <taxon>Betaproteobacteria</taxon>
        <taxon>Burkholderiales</taxon>
        <taxon>Burkholderiaceae</taxon>
        <taxon>Trinickia</taxon>
    </lineage>
</organism>
<dbReference type="AlphaFoldDB" id="A0A2N7VUZ6"/>
<evidence type="ECO:0000259" key="1">
    <source>
        <dbReference type="Pfam" id="PF14397"/>
    </source>
</evidence>
<accession>A0A2N7VUZ6</accession>
<keyword evidence="3" id="KW-1185">Reference proteome</keyword>
<dbReference type="Pfam" id="PF14397">
    <property type="entry name" value="ATPgrasp_ST"/>
    <property type="match status" value="1"/>
</dbReference>
<feature type="domain" description="Alpha-L-glutamate ligase-related protein ATP-grasp" evidence="1">
    <location>
        <begin position="186"/>
        <end position="333"/>
    </location>
</feature>
<reference evidence="2 3" key="1">
    <citation type="submission" date="2018-01" db="EMBL/GenBank/DDBJ databases">
        <title>Whole genome analyses suggest that Burkholderia sensu lato contains two further novel genera in the rhizoxinica-symbiotica group Mycetohabitans gen. nov., and Trinickia gen. nov.: implications for the evolution of diazotrophy and nodulation in the Burkholderiaceae.</title>
        <authorList>
            <person name="Estrada-de los Santos P."/>
            <person name="Palmer M."/>
            <person name="Chavez-Ramirez B."/>
            <person name="Beukes C."/>
            <person name="Steenkamp E.T."/>
            <person name="Hirsch A.M."/>
            <person name="Manyaka P."/>
            <person name="Maluk M."/>
            <person name="Lafos M."/>
            <person name="Crook M."/>
            <person name="Gross E."/>
            <person name="Simon M.F."/>
            <person name="Bueno dos Reis Junior F."/>
            <person name="Poole P.S."/>
            <person name="Venter S.N."/>
            <person name="James E.K."/>
        </authorList>
    </citation>
    <scope>NUCLEOTIDE SEQUENCE [LARGE SCALE GENOMIC DNA]</scope>
    <source>
        <strain evidence="2 3">GP25-8</strain>
    </source>
</reference>
<protein>
    <recommendedName>
        <fullName evidence="1">Alpha-L-glutamate ligase-related protein ATP-grasp domain-containing protein</fullName>
    </recommendedName>
</protein>
<gene>
    <name evidence="2" type="ORF">C0Z19_18955</name>
</gene>
<dbReference type="RefSeq" id="WP_102611376.1">
    <property type="nucleotide sequence ID" value="NZ_PNYB01000017.1"/>
</dbReference>
<comment type="caution">
    <text evidence="2">The sequence shown here is derived from an EMBL/GenBank/DDBJ whole genome shotgun (WGS) entry which is preliminary data.</text>
</comment>
<dbReference type="InterPro" id="IPR039523">
    <property type="entry name" value="RimK-rel_E_lig_ATP-grasp"/>
</dbReference>
<sequence length="371" mass="40969">MKIDAVTFAKSLARQAAAVRFHRYHRVQATAIHRTLEQCLGKTNPTDIARADAYAREVLGHARYAPWLYVYSAIAGCFKEGWIPDNFYGGVVVPKLKGGYGKVSSLKALQRPIFSCAAFPDIAYFANGLFIAPDNTPIAPDAVHLLLFAGRDTVVFKIDNSMQGKGIFFLDRTTFDVEKIKALGNGVFQEKIVQHETLRRFAPRSVATLRITTAVSDDGVPSIRACYLRLGRDVDTHVQSASNVRVAVDCTTGELSEVGYLPNWMRVREHPDSKVRFAGVTVPSFDQCVATVLALHRKVAFDRCVGWDVGVGHDGRVQLMEWNAEHNDIKFSEATQGPCFADLRWERLVLRETPRSSAVGSRVPASTGAAL</sequence>
<evidence type="ECO:0000313" key="2">
    <source>
        <dbReference type="EMBL" id="PMS20978.1"/>
    </source>
</evidence>
<name>A0A2N7VUZ6_9BURK</name>
<dbReference type="Proteomes" id="UP000235347">
    <property type="component" value="Unassembled WGS sequence"/>
</dbReference>
<proteinExistence type="predicted"/>
<dbReference type="EMBL" id="PNYB01000017">
    <property type="protein sequence ID" value="PMS20978.1"/>
    <property type="molecule type" value="Genomic_DNA"/>
</dbReference>